<dbReference type="SUPFAM" id="SSF53448">
    <property type="entry name" value="Nucleotide-diphospho-sugar transferases"/>
    <property type="match status" value="1"/>
</dbReference>
<evidence type="ECO:0000313" key="6">
    <source>
        <dbReference type="Proteomes" id="UP000799291"/>
    </source>
</evidence>
<dbReference type="GO" id="GO:0000139">
    <property type="term" value="C:Golgi membrane"/>
    <property type="evidence" value="ECO:0007669"/>
    <property type="project" value="TreeGrafter"/>
</dbReference>
<dbReference type="GO" id="GO:0006487">
    <property type="term" value="P:protein N-linked glycosylation"/>
    <property type="evidence" value="ECO:0007669"/>
    <property type="project" value="TreeGrafter"/>
</dbReference>
<feature type="chain" id="PRO_5026331265" evidence="4">
    <location>
        <begin position="28"/>
        <end position="272"/>
    </location>
</feature>
<dbReference type="InterPro" id="IPR029044">
    <property type="entry name" value="Nucleotide-diphossugar_trans"/>
</dbReference>
<dbReference type="Pfam" id="PF05637">
    <property type="entry name" value="Glyco_transf_34"/>
    <property type="match status" value="1"/>
</dbReference>
<reference evidence="5" key="1">
    <citation type="journal article" date="2020" name="Stud. Mycol.">
        <title>101 Dothideomycetes genomes: a test case for predicting lifestyles and emergence of pathogens.</title>
        <authorList>
            <person name="Haridas S."/>
            <person name="Albert R."/>
            <person name="Binder M."/>
            <person name="Bloem J."/>
            <person name="Labutti K."/>
            <person name="Salamov A."/>
            <person name="Andreopoulos B."/>
            <person name="Baker S."/>
            <person name="Barry K."/>
            <person name="Bills G."/>
            <person name="Bluhm B."/>
            <person name="Cannon C."/>
            <person name="Castanera R."/>
            <person name="Culley D."/>
            <person name="Daum C."/>
            <person name="Ezra D."/>
            <person name="Gonzalez J."/>
            <person name="Henrissat B."/>
            <person name="Kuo A."/>
            <person name="Liang C."/>
            <person name="Lipzen A."/>
            <person name="Lutzoni F."/>
            <person name="Magnuson J."/>
            <person name="Mondo S."/>
            <person name="Nolan M."/>
            <person name="Ohm R."/>
            <person name="Pangilinan J."/>
            <person name="Park H.-J."/>
            <person name="Ramirez L."/>
            <person name="Alfaro M."/>
            <person name="Sun H."/>
            <person name="Tritt A."/>
            <person name="Yoshinaga Y."/>
            <person name="Zwiers L.-H."/>
            <person name="Turgeon B."/>
            <person name="Goodwin S."/>
            <person name="Spatafora J."/>
            <person name="Crous P."/>
            <person name="Grigoriev I."/>
        </authorList>
    </citation>
    <scope>NUCLEOTIDE SEQUENCE</scope>
    <source>
        <strain evidence="5">CBS 122367</strain>
    </source>
</reference>
<proteinExistence type="inferred from homology"/>
<keyword evidence="3 5" id="KW-0808">Transferase</keyword>
<evidence type="ECO:0000256" key="2">
    <source>
        <dbReference type="ARBA" id="ARBA00022676"/>
    </source>
</evidence>
<sequence length="272" mass="31767">MRTLKLPPSLLLFLVVCVFLLIHFSQLSRPTQHGHLEKKTPRIALVTFVTEERSYLHLALKSKNHYCRRHGYDFIVDYEAHAERGTPWWKHAMLERLIKKGTYDWVWWLDVDTLITNTEIKVADIIEETLKNVTTPEEIDWLITHDCNGLNTGSYIVRAHERSVKLFDNSGAIRDEEVKKNDKHLSDQDALGKLFKEDAASARRTVQVPQWKLNAFPQEIACFDESKKVWEHGMFVLHFAGAWAHVKGEDPTGQLMRKYQHEIIWGDYSLFD</sequence>
<dbReference type="Proteomes" id="UP000799291">
    <property type="component" value="Unassembled WGS sequence"/>
</dbReference>
<dbReference type="AlphaFoldDB" id="A0A6G1IY51"/>
<protein>
    <submittedName>
        <fullName evidence="5">Glycosyltransferase family 34 protein</fullName>
    </submittedName>
</protein>
<accession>A0A6G1IY51</accession>
<evidence type="ECO:0000313" key="5">
    <source>
        <dbReference type="EMBL" id="KAF2682870.1"/>
    </source>
</evidence>
<comment type="similarity">
    <text evidence="1">Belongs to the glycosyltransferase 34 family.</text>
</comment>
<keyword evidence="4" id="KW-0732">Signal</keyword>
<name>A0A6G1IY51_9PLEO</name>
<keyword evidence="6" id="KW-1185">Reference proteome</keyword>
<keyword evidence="2" id="KW-0328">Glycosyltransferase</keyword>
<dbReference type="PANTHER" id="PTHR31306">
    <property type="entry name" value="ALPHA-1,6-MANNOSYLTRANSFERASE MNN11-RELATED"/>
    <property type="match status" value="1"/>
</dbReference>
<feature type="signal peptide" evidence="4">
    <location>
        <begin position="1"/>
        <end position="27"/>
    </location>
</feature>
<dbReference type="OrthoDB" id="205108at2759"/>
<dbReference type="EMBL" id="MU005586">
    <property type="protein sequence ID" value="KAF2682870.1"/>
    <property type="molecule type" value="Genomic_DNA"/>
</dbReference>
<dbReference type="InterPro" id="IPR008630">
    <property type="entry name" value="Glyco_trans_34"/>
</dbReference>
<evidence type="ECO:0000256" key="1">
    <source>
        <dbReference type="ARBA" id="ARBA00005664"/>
    </source>
</evidence>
<dbReference type="PANTHER" id="PTHR31306:SF5">
    <property type="entry name" value="ALPHA-1,6-MANNOSYLTRANSFERASE MNN10-RELATED"/>
    <property type="match status" value="1"/>
</dbReference>
<dbReference type="Gene3D" id="3.90.550.10">
    <property type="entry name" value="Spore Coat Polysaccharide Biosynthesis Protein SpsA, Chain A"/>
    <property type="match status" value="1"/>
</dbReference>
<evidence type="ECO:0000256" key="4">
    <source>
        <dbReference type="SAM" id="SignalP"/>
    </source>
</evidence>
<organism evidence="5 6">
    <name type="scientific">Lentithecium fluviatile CBS 122367</name>
    <dbReference type="NCBI Taxonomy" id="1168545"/>
    <lineage>
        <taxon>Eukaryota</taxon>
        <taxon>Fungi</taxon>
        <taxon>Dikarya</taxon>
        <taxon>Ascomycota</taxon>
        <taxon>Pezizomycotina</taxon>
        <taxon>Dothideomycetes</taxon>
        <taxon>Pleosporomycetidae</taxon>
        <taxon>Pleosporales</taxon>
        <taxon>Massarineae</taxon>
        <taxon>Lentitheciaceae</taxon>
        <taxon>Lentithecium</taxon>
    </lineage>
</organism>
<dbReference type="GO" id="GO:0016757">
    <property type="term" value="F:glycosyltransferase activity"/>
    <property type="evidence" value="ECO:0007669"/>
    <property type="project" value="UniProtKB-KW"/>
</dbReference>
<gene>
    <name evidence="5" type="ORF">K458DRAFT_306940</name>
</gene>
<evidence type="ECO:0000256" key="3">
    <source>
        <dbReference type="ARBA" id="ARBA00022679"/>
    </source>
</evidence>